<comment type="caution">
    <text evidence="3">The sequence shown here is derived from an EMBL/GenBank/DDBJ whole genome shotgun (WGS) entry which is preliminary data.</text>
</comment>
<gene>
    <name evidence="3" type="ORF">FIC87_09945</name>
</gene>
<dbReference type="Pfam" id="PF13692">
    <property type="entry name" value="Glyco_trans_1_4"/>
    <property type="match status" value="1"/>
</dbReference>
<evidence type="ECO:0000256" key="2">
    <source>
        <dbReference type="ARBA" id="ARBA00022679"/>
    </source>
</evidence>
<keyword evidence="2 3" id="KW-0808">Transferase</keyword>
<protein>
    <submittedName>
        <fullName evidence="3">Glycosyltransferase family 4 protein</fullName>
    </submittedName>
</protein>
<dbReference type="CDD" id="cd03801">
    <property type="entry name" value="GT4_PimA-like"/>
    <property type="match status" value="1"/>
</dbReference>
<accession>A0A5C5BTX5</accession>
<evidence type="ECO:0000256" key="1">
    <source>
        <dbReference type="ARBA" id="ARBA00022676"/>
    </source>
</evidence>
<name>A0A5C5BTX5_EGGLN</name>
<organism evidence="3 4">
    <name type="scientific">Eggerthella lenta</name>
    <name type="common">Eubacterium lentum</name>
    <dbReference type="NCBI Taxonomy" id="84112"/>
    <lineage>
        <taxon>Bacteria</taxon>
        <taxon>Bacillati</taxon>
        <taxon>Actinomycetota</taxon>
        <taxon>Coriobacteriia</taxon>
        <taxon>Eggerthellales</taxon>
        <taxon>Eggerthellaceae</taxon>
        <taxon>Eggerthella</taxon>
    </lineage>
</organism>
<dbReference type="PANTHER" id="PTHR12526:SF510">
    <property type="entry name" value="D-INOSITOL 3-PHOSPHATE GLYCOSYLTRANSFERASE"/>
    <property type="match status" value="1"/>
</dbReference>
<proteinExistence type="predicted"/>
<dbReference type="GO" id="GO:0016757">
    <property type="term" value="F:glycosyltransferase activity"/>
    <property type="evidence" value="ECO:0007669"/>
    <property type="project" value="UniProtKB-KW"/>
</dbReference>
<dbReference type="EMBL" id="VEVP01000022">
    <property type="protein sequence ID" value="TNU89938.1"/>
    <property type="molecule type" value="Genomic_DNA"/>
</dbReference>
<dbReference type="PANTHER" id="PTHR12526">
    <property type="entry name" value="GLYCOSYLTRANSFERASE"/>
    <property type="match status" value="1"/>
</dbReference>
<dbReference type="SUPFAM" id="SSF53756">
    <property type="entry name" value="UDP-Glycosyltransferase/glycogen phosphorylase"/>
    <property type="match status" value="1"/>
</dbReference>
<evidence type="ECO:0000313" key="3">
    <source>
        <dbReference type="EMBL" id="TNU89938.1"/>
    </source>
</evidence>
<sequence length="518" mass="58217">MRCDGETAGARMVNDGDGDGLLRSVIPDAGGAGYYVVSFEGEKLSGSAGVLYVVDEYNHVLGEATLGSKTLLKLPAAQEHALLVKVFPHSGVLVTRAAVASAAGDDPVHDFCDSVLKGNVAVVVPTYPAQENTYPCAFVHARVRAYREAHVACDVLCTFDYEGYCAYEFEGVRVLRMPMDELARLLCWRSYRAVLLHFFDLRYARELDRAGLDDTPIFLWSHNPETRYWDWTLFTAPYFGDPPKLSPEQEAEFRERDAVIARYNDKPNVSWVFVSEALKRRSEELLGLEFKRAHVIPNLVDDKVFRFQAKDPDLRKKVFLTRKFDNVSTYALDVVANVIVELSRRPFFSDMEFDLYGAGDLYDKLVEPLRGFENVRLHRRFLSRSEIASEHRSHGIALYPTRFDSQGVSMGEAAMSGLAVVSSDIDAARCFLPDDQGLLCEVEDAAAYADVIERLYRDPQAFAAASEACHDKVLRLCSRKQTVNREISLIKRCVGRSVARVLGNMVADRRYRSGLSER</sequence>
<dbReference type="AlphaFoldDB" id="A0A5C5BTX5"/>
<keyword evidence="1" id="KW-0328">Glycosyltransferase</keyword>
<evidence type="ECO:0000313" key="4">
    <source>
        <dbReference type="Proteomes" id="UP000312594"/>
    </source>
</evidence>
<reference evidence="3 4" key="1">
    <citation type="journal article" date="2005" name="Appl. Environ. Microbiol.">
        <title>Intestinal bacterial communities that produce active estrogen-like compounds enterodiol and enterolactone in humans.</title>
        <authorList>
            <person name="Clavel T."/>
            <person name="Henderson G."/>
            <person name="Alpert C.A."/>
            <person name="Philippe C."/>
            <person name="Rigottier-Gois L."/>
            <person name="Dore J."/>
            <person name="Blaut M."/>
        </authorList>
    </citation>
    <scope>NUCLEOTIDE SEQUENCE [LARGE SCALE GENOMIC DNA]</scope>
    <source>
        <strain evidence="3 4">SECO-MT75m2</strain>
    </source>
</reference>
<dbReference type="Gene3D" id="3.40.50.2000">
    <property type="entry name" value="Glycogen Phosphorylase B"/>
    <property type="match status" value="2"/>
</dbReference>
<dbReference type="Proteomes" id="UP000312594">
    <property type="component" value="Unassembled WGS sequence"/>
</dbReference>